<dbReference type="EMBL" id="WTYP01000001">
    <property type="protein sequence ID" value="MXP46651.1"/>
    <property type="molecule type" value="Genomic_DNA"/>
</dbReference>
<dbReference type="NCBIfam" id="TIGR00539">
    <property type="entry name" value="hemN_rel"/>
    <property type="match status" value="1"/>
</dbReference>
<evidence type="ECO:0000256" key="9">
    <source>
        <dbReference type="ARBA" id="ARBA00023186"/>
    </source>
</evidence>
<organism evidence="12 13">
    <name type="scientific">Pontixanthobacter luteolus</name>
    <dbReference type="NCBI Taxonomy" id="295089"/>
    <lineage>
        <taxon>Bacteria</taxon>
        <taxon>Pseudomonadati</taxon>
        <taxon>Pseudomonadota</taxon>
        <taxon>Alphaproteobacteria</taxon>
        <taxon>Sphingomonadales</taxon>
        <taxon>Erythrobacteraceae</taxon>
        <taxon>Pontixanthobacter</taxon>
    </lineage>
</organism>
<dbReference type="RefSeq" id="WP_160729860.1">
    <property type="nucleotide sequence ID" value="NZ_WTYP01000001.1"/>
</dbReference>
<evidence type="ECO:0000259" key="11">
    <source>
        <dbReference type="PROSITE" id="PS51918"/>
    </source>
</evidence>
<dbReference type="InterPro" id="IPR004559">
    <property type="entry name" value="HemW-like"/>
</dbReference>
<comment type="cofactor">
    <cofactor evidence="1">
        <name>[4Fe-4S] cluster</name>
        <dbReference type="ChEBI" id="CHEBI:49883"/>
    </cofactor>
</comment>
<comment type="subcellular location">
    <subcellularLocation>
        <location evidence="10">Cytoplasm</location>
    </subcellularLocation>
</comment>
<feature type="domain" description="Radical SAM core" evidence="11">
    <location>
        <begin position="1"/>
        <end position="232"/>
    </location>
</feature>
<dbReference type="Pfam" id="PF06969">
    <property type="entry name" value="HemN_C"/>
    <property type="match status" value="1"/>
</dbReference>
<dbReference type="SFLD" id="SFLDG01065">
    <property type="entry name" value="anaerobic_coproporphyrinogen-I"/>
    <property type="match status" value="1"/>
</dbReference>
<keyword evidence="8 10" id="KW-0411">Iron-sulfur</keyword>
<dbReference type="GO" id="GO:0004109">
    <property type="term" value="F:coproporphyrinogen oxidase activity"/>
    <property type="evidence" value="ECO:0007669"/>
    <property type="project" value="InterPro"/>
</dbReference>
<keyword evidence="13" id="KW-1185">Reference proteome</keyword>
<evidence type="ECO:0000256" key="2">
    <source>
        <dbReference type="ARBA" id="ARBA00006100"/>
    </source>
</evidence>
<dbReference type="PANTHER" id="PTHR13932:SF5">
    <property type="entry name" value="RADICAL S-ADENOSYL METHIONINE DOMAIN-CONTAINING PROTEIN 1, MITOCHONDRIAL"/>
    <property type="match status" value="1"/>
</dbReference>
<dbReference type="InterPro" id="IPR006638">
    <property type="entry name" value="Elp3/MiaA/NifB-like_rSAM"/>
</dbReference>
<dbReference type="PANTHER" id="PTHR13932">
    <property type="entry name" value="COPROPORPHYRINIGEN III OXIDASE"/>
    <property type="match status" value="1"/>
</dbReference>
<evidence type="ECO:0000256" key="6">
    <source>
        <dbReference type="ARBA" id="ARBA00022723"/>
    </source>
</evidence>
<dbReference type="SFLD" id="SFLDS00029">
    <property type="entry name" value="Radical_SAM"/>
    <property type="match status" value="1"/>
</dbReference>
<keyword evidence="9 10" id="KW-0143">Chaperone</keyword>
<evidence type="ECO:0000256" key="5">
    <source>
        <dbReference type="ARBA" id="ARBA00022691"/>
    </source>
</evidence>
<evidence type="ECO:0000256" key="7">
    <source>
        <dbReference type="ARBA" id="ARBA00023004"/>
    </source>
</evidence>
<evidence type="ECO:0000256" key="4">
    <source>
        <dbReference type="ARBA" id="ARBA00022617"/>
    </source>
</evidence>
<dbReference type="PROSITE" id="PS51918">
    <property type="entry name" value="RADICAL_SAM"/>
    <property type="match status" value="1"/>
</dbReference>
<dbReference type="GO" id="GO:0046872">
    <property type="term" value="F:metal ion binding"/>
    <property type="evidence" value="ECO:0007669"/>
    <property type="project" value="UniProtKB-UniRule"/>
</dbReference>
<dbReference type="GO" id="GO:0005737">
    <property type="term" value="C:cytoplasm"/>
    <property type="evidence" value="ECO:0007669"/>
    <property type="project" value="UniProtKB-SubCell"/>
</dbReference>
<dbReference type="GO" id="GO:0006779">
    <property type="term" value="P:porphyrin-containing compound biosynthetic process"/>
    <property type="evidence" value="ECO:0007669"/>
    <property type="project" value="InterPro"/>
</dbReference>
<keyword evidence="7 10" id="KW-0408">Iron</keyword>
<dbReference type="InterPro" id="IPR058240">
    <property type="entry name" value="rSAM_sf"/>
</dbReference>
<proteinExistence type="inferred from homology"/>
<evidence type="ECO:0000256" key="10">
    <source>
        <dbReference type="RuleBase" id="RU364116"/>
    </source>
</evidence>
<sequence>MARALYIHWPFCLKKCPYCDFNSHVRSTVDHARWEAALIADMRHEAALAGGETLKSIFFGGGTPSLMPPELVGSLLGEAERLWGFEPDIEITLEANPSSVEAAKFAGLADAGINRVSLGLQSLRDDQLSFLGRLHSVDEGIRALEVAQRHFTRTSFDLIYARPKQTAEDWADELSRALSFGTDHLSLYQLTIEPNTRFATDVRIGAFAPLDDDPSADLFELTREMTAAAGIPAYEVSNHARPGQESRHNLTYWRYQDYCGIGPGAHGRRGGTATLRHKKPENYLQSVGIHENGLKEERKLTDSESASEALLMGLRLAEGISLAEISTRFGIAVADLVDAGKIATFRDLGFLSAGEDRLRVTCKGMPVLDALLGEIVSAELVEA</sequence>
<evidence type="ECO:0000313" key="12">
    <source>
        <dbReference type="EMBL" id="MXP46651.1"/>
    </source>
</evidence>
<keyword evidence="5 10" id="KW-0949">S-adenosyl-L-methionine</keyword>
<dbReference type="OrthoDB" id="9808022at2"/>
<keyword evidence="6 10" id="KW-0479">Metal-binding</keyword>
<keyword evidence="10" id="KW-0963">Cytoplasm</keyword>
<dbReference type="Proteomes" id="UP000471435">
    <property type="component" value="Unassembled WGS sequence"/>
</dbReference>
<dbReference type="InterPro" id="IPR007197">
    <property type="entry name" value="rSAM"/>
</dbReference>
<keyword evidence="4 10" id="KW-0349">Heme</keyword>
<dbReference type="Gene3D" id="3.20.20.70">
    <property type="entry name" value="Aldolase class I"/>
    <property type="match status" value="1"/>
</dbReference>
<protein>
    <recommendedName>
        <fullName evidence="3 10">Heme chaperone HemW</fullName>
    </recommendedName>
</protein>
<reference evidence="12 13" key="1">
    <citation type="submission" date="2019-12" db="EMBL/GenBank/DDBJ databases">
        <title>Genomic-based taxomic classification of the family Erythrobacteraceae.</title>
        <authorList>
            <person name="Xu L."/>
        </authorList>
    </citation>
    <scope>NUCLEOTIDE SEQUENCE [LARGE SCALE GENOMIC DNA]</scope>
    <source>
        <strain evidence="12 13">SW-109</strain>
    </source>
</reference>
<dbReference type="Pfam" id="PF04055">
    <property type="entry name" value="Radical_SAM"/>
    <property type="match status" value="1"/>
</dbReference>
<gene>
    <name evidence="12" type="ORF">GRI43_04480</name>
</gene>
<comment type="similarity">
    <text evidence="2">Belongs to the anaerobic coproporphyrinogen-III oxidase family. HemW subfamily.</text>
</comment>
<dbReference type="GO" id="GO:0051539">
    <property type="term" value="F:4 iron, 4 sulfur cluster binding"/>
    <property type="evidence" value="ECO:0007669"/>
    <property type="project" value="UniProtKB-UniRule"/>
</dbReference>
<evidence type="ECO:0000256" key="8">
    <source>
        <dbReference type="ARBA" id="ARBA00023014"/>
    </source>
</evidence>
<keyword evidence="10" id="KW-0004">4Fe-4S</keyword>
<dbReference type="InterPro" id="IPR013785">
    <property type="entry name" value="Aldolase_TIM"/>
</dbReference>
<evidence type="ECO:0000256" key="3">
    <source>
        <dbReference type="ARBA" id="ARBA00017228"/>
    </source>
</evidence>
<dbReference type="InterPro" id="IPR010723">
    <property type="entry name" value="HemN_C"/>
</dbReference>
<dbReference type="SFLD" id="SFLDF00562">
    <property type="entry name" value="HemN-like__clustered_with_heat"/>
    <property type="match status" value="1"/>
</dbReference>
<dbReference type="CDD" id="cd01335">
    <property type="entry name" value="Radical_SAM"/>
    <property type="match status" value="1"/>
</dbReference>
<name>A0A6I4V085_9SPHN</name>
<dbReference type="SFLD" id="SFLDF00288">
    <property type="entry name" value="HemN-like__clustered_with_nucl"/>
    <property type="match status" value="1"/>
</dbReference>
<dbReference type="SMART" id="SM00729">
    <property type="entry name" value="Elp3"/>
    <property type="match status" value="1"/>
</dbReference>
<evidence type="ECO:0000256" key="1">
    <source>
        <dbReference type="ARBA" id="ARBA00001966"/>
    </source>
</evidence>
<dbReference type="AlphaFoldDB" id="A0A6I4V085"/>
<evidence type="ECO:0000313" key="13">
    <source>
        <dbReference type="Proteomes" id="UP000471435"/>
    </source>
</evidence>
<comment type="caution">
    <text evidence="12">The sequence shown here is derived from an EMBL/GenBank/DDBJ whole genome shotgun (WGS) entry which is preliminary data.</text>
</comment>
<comment type="function">
    <text evidence="10">Probably acts as a heme chaperone, transferring heme to an unknown acceptor. Binds one molecule of heme per monomer, possibly covalently. Binds 1 [4Fe-4S] cluster. The cluster is coordinated with 3 cysteines and an exchangeable S-adenosyl-L-methionine.</text>
</comment>
<dbReference type="InterPro" id="IPR034505">
    <property type="entry name" value="Coproporphyrinogen-III_oxidase"/>
</dbReference>
<accession>A0A6I4V085</accession>
<dbReference type="SUPFAM" id="SSF102114">
    <property type="entry name" value="Radical SAM enzymes"/>
    <property type="match status" value="1"/>
</dbReference>